<evidence type="ECO:0000313" key="2">
    <source>
        <dbReference type="Proteomes" id="UP001183410"/>
    </source>
</evidence>
<name>A0ABU2K002_9ACTN</name>
<reference evidence="2" key="1">
    <citation type="submission" date="2023-07" db="EMBL/GenBank/DDBJ databases">
        <title>30 novel species of actinomycetes from the DSMZ collection.</title>
        <authorList>
            <person name="Nouioui I."/>
        </authorList>
    </citation>
    <scope>NUCLEOTIDE SEQUENCE [LARGE SCALE GENOMIC DNA]</scope>
    <source>
        <strain evidence="2">DSM 44915</strain>
    </source>
</reference>
<evidence type="ECO:0000313" key="1">
    <source>
        <dbReference type="EMBL" id="MDT0270580.1"/>
    </source>
</evidence>
<dbReference type="RefSeq" id="WP_311670645.1">
    <property type="nucleotide sequence ID" value="NZ_JAVREO010000029.1"/>
</dbReference>
<sequence length="116" mass="13173">MPFPWFTDSITRVRAPLVDNAYGDPERDWAAAERTPLTGWRVQPVQGSRQTTAETIPRDGLERNRRAFGPIGTDIEQTDRIEWAGATWVIDGDVDRWHGPTGRLAHTEIMLTRMEG</sequence>
<organism evidence="1 2">
    <name type="scientific">Streptomyces chisholmiae</name>
    <dbReference type="NCBI Taxonomy" id="3075540"/>
    <lineage>
        <taxon>Bacteria</taxon>
        <taxon>Bacillati</taxon>
        <taxon>Actinomycetota</taxon>
        <taxon>Actinomycetes</taxon>
        <taxon>Kitasatosporales</taxon>
        <taxon>Streptomycetaceae</taxon>
        <taxon>Streptomyces</taxon>
    </lineage>
</organism>
<gene>
    <name evidence="1" type="ORF">RM844_30335</name>
</gene>
<protein>
    <recommendedName>
        <fullName evidence="3">Head-to-tail stopper</fullName>
    </recommendedName>
</protein>
<keyword evidence="2" id="KW-1185">Reference proteome</keyword>
<accession>A0ABU2K002</accession>
<evidence type="ECO:0008006" key="3">
    <source>
        <dbReference type="Google" id="ProtNLM"/>
    </source>
</evidence>
<dbReference type="EMBL" id="JAVREO010000029">
    <property type="protein sequence ID" value="MDT0270580.1"/>
    <property type="molecule type" value="Genomic_DNA"/>
</dbReference>
<dbReference type="Proteomes" id="UP001183410">
    <property type="component" value="Unassembled WGS sequence"/>
</dbReference>
<proteinExistence type="predicted"/>
<comment type="caution">
    <text evidence="1">The sequence shown here is derived from an EMBL/GenBank/DDBJ whole genome shotgun (WGS) entry which is preliminary data.</text>
</comment>